<dbReference type="Proteomes" id="UP000001194">
    <property type="component" value="Unassembled WGS sequence"/>
</dbReference>
<dbReference type="RefSeq" id="XP_001887445.1">
    <property type="nucleotide sequence ID" value="XM_001887410.1"/>
</dbReference>
<sequence>MYWLLPPSLVSSRKLTGVFVTYEQGKRRCLQILRLPPTRQTIPSNVWGPLPPVRHP</sequence>
<dbReference type="KEGG" id="lbc:LACBIDRAFT_310313"/>
<keyword evidence="2" id="KW-1185">Reference proteome</keyword>
<evidence type="ECO:0000313" key="2">
    <source>
        <dbReference type="Proteomes" id="UP000001194"/>
    </source>
</evidence>
<gene>
    <name evidence="1" type="ORF">LACBIDRAFT_310313</name>
</gene>
<dbReference type="HOGENOM" id="CLU_3014584_0_0_1"/>
<name>B0DU35_LACBS</name>
<organism evidence="2">
    <name type="scientific">Laccaria bicolor (strain S238N-H82 / ATCC MYA-4686)</name>
    <name type="common">Bicoloured deceiver</name>
    <name type="synonym">Laccaria laccata var. bicolor</name>
    <dbReference type="NCBI Taxonomy" id="486041"/>
    <lineage>
        <taxon>Eukaryota</taxon>
        <taxon>Fungi</taxon>
        <taxon>Dikarya</taxon>
        <taxon>Basidiomycota</taxon>
        <taxon>Agaricomycotina</taxon>
        <taxon>Agaricomycetes</taxon>
        <taxon>Agaricomycetidae</taxon>
        <taxon>Agaricales</taxon>
        <taxon>Agaricineae</taxon>
        <taxon>Hydnangiaceae</taxon>
        <taxon>Laccaria</taxon>
    </lineage>
</organism>
<reference evidence="1 2" key="1">
    <citation type="journal article" date="2008" name="Nature">
        <title>The genome of Laccaria bicolor provides insights into mycorrhizal symbiosis.</title>
        <authorList>
            <person name="Martin F."/>
            <person name="Aerts A."/>
            <person name="Ahren D."/>
            <person name="Brun A."/>
            <person name="Danchin E.G.J."/>
            <person name="Duchaussoy F."/>
            <person name="Gibon J."/>
            <person name="Kohler A."/>
            <person name="Lindquist E."/>
            <person name="Pereda V."/>
            <person name="Salamov A."/>
            <person name="Shapiro H.J."/>
            <person name="Wuyts J."/>
            <person name="Blaudez D."/>
            <person name="Buee M."/>
            <person name="Brokstein P."/>
            <person name="Canbaeck B."/>
            <person name="Cohen D."/>
            <person name="Courty P.E."/>
            <person name="Coutinho P.M."/>
            <person name="Delaruelle C."/>
            <person name="Detter J.C."/>
            <person name="Deveau A."/>
            <person name="DiFazio S."/>
            <person name="Duplessis S."/>
            <person name="Fraissinet-Tachet L."/>
            <person name="Lucic E."/>
            <person name="Frey-Klett P."/>
            <person name="Fourrey C."/>
            <person name="Feussner I."/>
            <person name="Gay G."/>
            <person name="Grimwood J."/>
            <person name="Hoegger P.J."/>
            <person name="Jain P."/>
            <person name="Kilaru S."/>
            <person name="Labbe J."/>
            <person name="Lin Y.C."/>
            <person name="Legue V."/>
            <person name="Le Tacon F."/>
            <person name="Marmeisse R."/>
            <person name="Melayah D."/>
            <person name="Montanini B."/>
            <person name="Muratet M."/>
            <person name="Nehls U."/>
            <person name="Niculita-Hirzel H."/>
            <person name="Oudot-Le Secq M.P."/>
            <person name="Peter M."/>
            <person name="Quesneville H."/>
            <person name="Rajashekar B."/>
            <person name="Reich M."/>
            <person name="Rouhier N."/>
            <person name="Schmutz J."/>
            <person name="Yin T."/>
            <person name="Chalot M."/>
            <person name="Henrissat B."/>
            <person name="Kuees U."/>
            <person name="Lucas S."/>
            <person name="Van de Peer Y."/>
            <person name="Podila G.K."/>
            <person name="Polle A."/>
            <person name="Pukkila P.J."/>
            <person name="Richardson P.M."/>
            <person name="Rouze P."/>
            <person name="Sanders I.R."/>
            <person name="Stajich J.E."/>
            <person name="Tunlid A."/>
            <person name="Tuskan G."/>
            <person name="Grigoriev I.V."/>
        </authorList>
    </citation>
    <scope>NUCLEOTIDE SEQUENCE [LARGE SCALE GENOMIC DNA]</scope>
    <source>
        <strain evidence="2">S238N-H82 / ATCC MYA-4686</strain>
    </source>
</reference>
<accession>B0DU35</accession>
<dbReference type="AlphaFoldDB" id="B0DU35"/>
<dbReference type="InParanoid" id="B0DU35"/>
<evidence type="ECO:0000313" key="1">
    <source>
        <dbReference type="EMBL" id="EDR01835.1"/>
    </source>
</evidence>
<dbReference type="GeneID" id="6083082"/>
<protein>
    <submittedName>
        <fullName evidence="1">Predicted protein</fullName>
    </submittedName>
</protein>
<proteinExistence type="predicted"/>
<dbReference type="EMBL" id="DS547135">
    <property type="protein sequence ID" value="EDR01835.1"/>
    <property type="molecule type" value="Genomic_DNA"/>
</dbReference>